<dbReference type="AlphaFoldDB" id="A0A1Y5E6N1"/>
<protein>
    <recommendedName>
        <fullName evidence="4">SprA-related family</fullName>
    </recommendedName>
</protein>
<dbReference type="Pfam" id="PF12118">
    <property type="entry name" value="SprA-related"/>
    <property type="match status" value="1"/>
</dbReference>
<feature type="region of interest" description="Disordered" evidence="1">
    <location>
        <begin position="37"/>
        <end position="131"/>
    </location>
</feature>
<name>A0A1Y5E6N1_COLPS</name>
<evidence type="ECO:0008006" key="4">
    <source>
        <dbReference type="Google" id="ProtNLM"/>
    </source>
</evidence>
<sequence>MNITPHTANLPLATVVNPPTEGLRRENHQREIITQVAATNPSAAEKGVASDKDRARTPAQANEQVDFANLRKQAEHAASSISEQENQQGDQQGKSQQDGQSSQKNQEDQHSNTNSNTSENDKADKNSKQVHADEKIITQLQQRDKEVRTHELAHATAGGAATGSPSYTFEIGPDGKKYATDGEVAVDLSNVAGDPQATIIKMQKIHAAALAPTNPSSQDTRVAASAAQNILAAQSELLALKSDGKAQSAPADNNLNIKTNSTLNDYNHNDQSNEFDALINQTLSAQEAITSGLSKQKLASNQSVKTVQSYEVQQRAQRIESFYFNVSQGYEKPDNFQFKITA</sequence>
<dbReference type="Proteomes" id="UP000243053">
    <property type="component" value="Unassembled WGS sequence"/>
</dbReference>
<feature type="region of interest" description="Disordered" evidence="1">
    <location>
        <begin position="1"/>
        <end position="21"/>
    </location>
</feature>
<evidence type="ECO:0000256" key="1">
    <source>
        <dbReference type="SAM" id="MobiDB-lite"/>
    </source>
</evidence>
<organism evidence="2 3">
    <name type="scientific">Colwellia psychrerythraea</name>
    <name type="common">Vibrio psychroerythus</name>
    <dbReference type="NCBI Taxonomy" id="28229"/>
    <lineage>
        <taxon>Bacteria</taxon>
        <taxon>Pseudomonadati</taxon>
        <taxon>Pseudomonadota</taxon>
        <taxon>Gammaproteobacteria</taxon>
        <taxon>Alteromonadales</taxon>
        <taxon>Colwelliaceae</taxon>
        <taxon>Colwellia</taxon>
    </lineage>
</organism>
<gene>
    <name evidence="2" type="ORF">A9Q75_13650</name>
</gene>
<comment type="caution">
    <text evidence="2">The sequence shown here is derived from an EMBL/GenBank/DDBJ whole genome shotgun (WGS) entry which is preliminary data.</text>
</comment>
<evidence type="ECO:0000313" key="3">
    <source>
        <dbReference type="Proteomes" id="UP000243053"/>
    </source>
</evidence>
<reference evidence="3" key="1">
    <citation type="journal article" date="2017" name="Proc. Natl. Acad. Sci. U.S.A.">
        <title>Simulation of Deepwater Horizon oil plume reveals substrate specialization within a complex community of hydrocarbon degraders.</title>
        <authorList>
            <person name="Hu P."/>
            <person name="Dubinsky E.A."/>
            <person name="Probst A.J."/>
            <person name="Wang J."/>
            <person name="Sieber C.M.K."/>
            <person name="Tom L.M."/>
            <person name="Gardinali P."/>
            <person name="Banfield J.F."/>
            <person name="Atlas R.M."/>
            <person name="Andersen G.L."/>
        </authorList>
    </citation>
    <scope>NUCLEOTIDE SEQUENCE [LARGE SCALE GENOMIC DNA]</scope>
</reference>
<feature type="compositionally biased region" description="Basic and acidic residues" evidence="1">
    <location>
        <begin position="119"/>
        <end position="131"/>
    </location>
</feature>
<accession>A0A1Y5E6N1</accession>
<dbReference type="EMBL" id="MAAF01000082">
    <property type="protein sequence ID" value="OUR78381.1"/>
    <property type="molecule type" value="Genomic_DNA"/>
</dbReference>
<feature type="compositionally biased region" description="Low complexity" evidence="1">
    <location>
        <begin position="82"/>
        <end position="104"/>
    </location>
</feature>
<dbReference type="InterPro" id="IPR021973">
    <property type="entry name" value="SprA-related"/>
</dbReference>
<proteinExistence type="predicted"/>
<evidence type="ECO:0000313" key="2">
    <source>
        <dbReference type="EMBL" id="OUR78381.1"/>
    </source>
</evidence>